<feature type="transmembrane region" description="Helical" evidence="1">
    <location>
        <begin position="385"/>
        <end position="405"/>
    </location>
</feature>
<feature type="signal peptide" evidence="2">
    <location>
        <begin position="1"/>
        <end position="20"/>
    </location>
</feature>
<gene>
    <name evidence="3" type="ORF">ACFQ21_06710</name>
</gene>
<organism evidence="3 4">
    <name type="scientific">Ohtaekwangia kribbensis</name>
    <dbReference type="NCBI Taxonomy" id="688913"/>
    <lineage>
        <taxon>Bacteria</taxon>
        <taxon>Pseudomonadati</taxon>
        <taxon>Bacteroidota</taxon>
        <taxon>Cytophagia</taxon>
        <taxon>Cytophagales</taxon>
        <taxon>Fulvivirgaceae</taxon>
        <taxon>Ohtaekwangia</taxon>
    </lineage>
</organism>
<keyword evidence="4" id="KW-1185">Reference proteome</keyword>
<evidence type="ECO:0000313" key="4">
    <source>
        <dbReference type="Proteomes" id="UP001597112"/>
    </source>
</evidence>
<reference evidence="4" key="1">
    <citation type="journal article" date="2019" name="Int. J. Syst. Evol. Microbiol.">
        <title>The Global Catalogue of Microorganisms (GCM) 10K type strain sequencing project: providing services to taxonomists for standard genome sequencing and annotation.</title>
        <authorList>
            <consortium name="The Broad Institute Genomics Platform"/>
            <consortium name="The Broad Institute Genome Sequencing Center for Infectious Disease"/>
            <person name="Wu L."/>
            <person name="Ma J."/>
        </authorList>
    </citation>
    <scope>NUCLEOTIDE SEQUENCE [LARGE SCALE GENOMIC DNA]</scope>
    <source>
        <strain evidence="4">CCUG 58938</strain>
    </source>
</reference>
<accession>A0ABW3JZM4</accession>
<dbReference type="InterPro" id="IPR025060">
    <property type="entry name" value="DUF3999"/>
</dbReference>
<comment type="caution">
    <text evidence="3">The sequence shown here is derived from an EMBL/GenBank/DDBJ whole genome shotgun (WGS) entry which is preliminary data.</text>
</comment>
<dbReference type="RefSeq" id="WP_377576628.1">
    <property type="nucleotide sequence ID" value="NZ_JBHTKA010000001.1"/>
</dbReference>
<evidence type="ECO:0000313" key="3">
    <source>
        <dbReference type="EMBL" id="MFD0998991.1"/>
    </source>
</evidence>
<dbReference type="Proteomes" id="UP001597112">
    <property type="component" value="Unassembled WGS sequence"/>
</dbReference>
<dbReference type="Pfam" id="PF13163">
    <property type="entry name" value="DUF3999"/>
    <property type="match status" value="1"/>
</dbReference>
<feature type="chain" id="PRO_5047541148" evidence="2">
    <location>
        <begin position="21"/>
        <end position="414"/>
    </location>
</feature>
<sequence length="414" mass="47156">MMKRYIGIAILSIGFIPAVAQQFKAEATLPLTDADGFYRVLITPEVAAYPNQTFSNVRLYDAQQKEVPYILEQEQPVYQKEQFREYTIVEKKQEPGCCTMLILENPEKAAINNINLLIRNAEVIKEATLSGSDDQKSWFVIKEKFTLQSIDNPNEAAAMKTVNFPLSNYTYYQLRINDSTQAPLNIIKAGYYNALTSIGAYTEVSPRSIATADSIKQKKTYIHVFFDTLRLLDKVELSLTGTPYFMRQVDVYERQARNTKKGVKDYYEFVTSFGISSAGAAIVHLPMVKSRELMLVVDNQDNPSLTVSSLKVHQLNRYLVAWLKKGEKYTLRFGNEQLAEPSYDLAFFKDSLSYQSTVLKVQNVRAIQEAGKKEESPTFFTDKRVIWVAIILVIGILGFMSVRLIRETNTQKKV</sequence>
<keyword evidence="1" id="KW-0472">Membrane</keyword>
<keyword evidence="1" id="KW-1133">Transmembrane helix</keyword>
<proteinExistence type="predicted"/>
<evidence type="ECO:0000256" key="1">
    <source>
        <dbReference type="SAM" id="Phobius"/>
    </source>
</evidence>
<protein>
    <submittedName>
        <fullName evidence="3">DUF3999 family protein</fullName>
    </submittedName>
</protein>
<dbReference type="EMBL" id="JBHTKA010000001">
    <property type="protein sequence ID" value="MFD0998991.1"/>
    <property type="molecule type" value="Genomic_DNA"/>
</dbReference>
<evidence type="ECO:0000256" key="2">
    <source>
        <dbReference type="SAM" id="SignalP"/>
    </source>
</evidence>
<name>A0ABW3JZM4_9BACT</name>
<keyword evidence="1" id="KW-0812">Transmembrane</keyword>
<keyword evidence="2" id="KW-0732">Signal</keyword>